<proteinExistence type="predicted"/>
<comment type="caution">
    <text evidence="3">The sequence shown here is derived from an EMBL/GenBank/DDBJ whole genome shotgun (WGS) entry which is preliminary data.</text>
</comment>
<name>A0A4Y2JJ68_ARAVE</name>
<organism evidence="3 4">
    <name type="scientific">Araneus ventricosus</name>
    <name type="common">Orbweaver spider</name>
    <name type="synonym">Epeira ventricosa</name>
    <dbReference type="NCBI Taxonomy" id="182803"/>
    <lineage>
        <taxon>Eukaryota</taxon>
        <taxon>Metazoa</taxon>
        <taxon>Ecdysozoa</taxon>
        <taxon>Arthropoda</taxon>
        <taxon>Chelicerata</taxon>
        <taxon>Arachnida</taxon>
        <taxon>Araneae</taxon>
        <taxon>Araneomorphae</taxon>
        <taxon>Entelegynae</taxon>
        <taxon>Araneoidea</taxon>
        <taxon>Araneidae</taxon>
        <taxon>Araneus</taxon>
    </lineage>
</organism>
<dbReference type="SMART" id="SM00355">
    <property type="entry name" value="ZnF_C2H2"/>
    <property type="match status" value="1"/>
</dbReference>
<dbReference type="SUPFAM" id="SSF57667">
    <property type="entry name" value="beta-beta-alpha zinc fingers"/>
    <property type="match status" value="1"/>
</dbReference>
<keyword evidence="1" id="KW-0479">Metal-binding</keyword>
<protein>
    <recommendedName>
        <fullName evidence="2">C2H2-type domain-containing protein</fullName>
    </recommendedName>
</protein>
<reference evidence="3 4" key="1">
    <citation type="journal article" date="2019" name="Sci. Rep.">
        <title>Orb-weaving spider Araneus ventricosus genome elucidates the spidroin gene catalogue.</title>
        <authorList>
            <person name="Kono N."/>
            <person name="Nakamura H."/>
            <person name="Ohtoshi R."/>
            <person name="Moran D.A.P."/>
            <person name="Shinohara A."/>
            <person name="Yoshida Y."/>
            <person name="Fujiwara M."/>
            <person name="Mori M."/>
            <person name="Tomita M."/>
            <person name="Arakawa K."/>
        </authorList>
    </citation>
    <scope>NUCLEOTIDE SEQUENCE [LARGE SCALE GENOMIC DNA]</scope>
</reference>
<dbReference type="EMBL" id="BGPR01003589">
    <property type="protein sequence ID" value="GBM89994.1"/>
    <property type="molecule type" value="Genomic_DNA"/>
</dbReference>
<evidence type="ECO:0000259" key="2">
    <source>
        <dbReference type="PROSITE" id="PS50157"/>
    </source>
</evidence>
<feature type="domain" description="C2H2-type" evidence="2">
    <location>
        <begin position="11"/>
        <end position="39"/>
    </location>
</feature>
<dbReference type="GO" id="GO:0008270">
    <property type="term" value="F:zinc ion binding"/>
    <property type="evidence" value="ECO:0007669"/>
    <property type="project" value="UniProtKB-KW"/>
</dbReference>
<dbReference type="AlphaFoldDB" id="A0A4Y2JJ68"/>
<accession>A0A4Y2JJ68</accession>
<evidence type="ECO:0000256" key="1">
    <source>
        <dbReference type="PROSITE-ProRule" id="PRU00042"/>
    </source>
</evidence>
<evidence type="ECO:0000313" key="3">
    <source>
        <dbReference type="EMBL" id="GBM89994.1"/>
    </source>
</evidence>
<dbReference type="OrthoDB" id="40579at2759"/>
<keyword evidence="1" id="KW-0862">Zinc</keyword>
<dbReference type="InterPro" id="IPR036236">
    <property type="entry name" value="Znf_C2H2_sf"/>
</dbReference>
<dbReference type="InterPro" id="IPR013087">
    <property type="entry name" value="Znf_C2H2_type"/>
</dbReference>
<dbReference type="Proteomes" id="UP000499080">
    <property type="component" value="Unassembled WGS sequence"/>
</dbReference>
<keyword evidence="4" id="KW-1185">Reference proteome</keyword>
<sequence length="93" mass="10736">MRTHTRELKTYPCEQCSQVFPRMSDLLRHKRTDHSAPPVLRIATPLSRNSGRNALGVYSSHFITPSSDAAFDLLPFLEEIRPQIHDMIVYELQ</sequence>
<keyword evidence="1" id="KW-0863">Zinc-finger</keyword>
<dbReference type="PROSITE" id="PS50157">
    <property type="entry name" value="ZINC_FINGER_C2H2_2"/>
    <property type="match status" value="1"/>
</dbReference>
<gene>
    <name evidence="3" type="ORF">AVEN_43444_1</name>
</gene>
<dbReference type="PROSITE" id="PS00028">
    <property type="entry name" value="ZINC_FINGER_C2H2_1"/>
    <property type="match status" value="1"/>
</dbReference>
<dbReference type="Gene3D" id="3.30.160.60">
    <property type="entry name" value="Classic Zinc Finger"/>
    <property type="match status" value="1"/>
</dbReference>
<evidence type="ECO:0000313" key="4">
    <source>
        <dbReference type="Proteomes" id="UP000499080"/>
    </source>
</evidence>